<feature type="region of interest" description="Disordered" evidence="1">
    <location>
        <begin position="79"/>
        <end position="101"/>
    </location>
</feature>
<dbReference type="InterPro" id="IPR018838">
    <property type="entry name" value="ZGRF1-like_N"/>
</dbReference>
<evidence type="ECO:0000313" key="4">
    <source>
        <dbReference type="Proteomes" id="UP000601435"/>
    </source>
</evidence>
<name>A0A812TZY9_9DINO</name>
<dbReference type="EMBL" id="CAJNJA010025576">
    <property type="protein sequence ID" value="CAE7545252.1"/>
    <property type="molecule type" value="Genomic_DNA"/>
</dbReference>
<dbReference type="Proteomes" id="UP000601435">
    <property type="component" value="Unassembled WGS sequence"/>
</dbReference>
<organism evidence="3 4">
    <name type="scientific">Symbiodinium necroappetens</name>
    <dbReference type="NCBI Taxonomy" id="1628268"/>
    <lineage>
        <taxon>Eukaryota</taxon>
        <taxon>Sar</taxon>
        <taxon>Alveolata</taxon>
        <taxon>Dinophyceae</taxon>
        <taxon>Suessiales</taxon>
        <taxon>Symbiodiniaceae</taxon>
        <taxon>Symbiodinium</taxon>
    </lineage>
</organism>
<reference evidence="3" key="1">
    <citation type="submission" date="2021-02" db="EMBL/GenBank/DDBJ databases">
        <authorList>
            <person name="Dougan E. K."/>
            <person name="Rhodes N."/>
            <person name="Thang M."/>
            <person name="Chan C."/>
        </authorList>
    </citation>
    <scope>NUCLEOTIDE SEQUENCE</scope>
</reference>
<evidence type="ECO:0000259" key="2">
    <source>
        <dbReference type="Pfam" id="PF10382"/>
    </source>
</evidence>
<dbReference type="AlphaFoldDB" id="A0A812TZY9"/>
<comment type="caution">
    <text evidence="3">The sequence shown here is derived from an EMBL/GenBank/DDBJ whole genome shotgun (WGS) entry which is preliminary data.</text>
</comment>
<evidence type="ECO:0000256" key="1">
    <source>
        <dbReference type="SAM" id="MobiDB-lite"/>
    </source>
</evidence>
<feature type="non-terminal residue" evidence="3">
    <location>
        <position position="1"/>
    </location>
</feature>
<dbReference type="OrthoDB" id="415180at2759"/>
<protein>
    <recommendedName>
        <fullName evidence="2">5'-3' DNA helicase ZGRF1-like N-terminal domain-containing protein</fullName>
    </recommendedName>
</protein>
<sequence>RSEAVTVLFTAQIARKKPVWREGQLHFARGSAILLDEEGQRLEATPADGLQNWFKQGGEFRLERHKILLELSESVGSQQTFTNREEQAGVTNDPKAPFRAPRSTPRLLHARIMKATVQDQRTPCEAHAEGKEQDLWLRCVVAVEKAARRECEGTKKQDLWEGVSREEALVNKFRRIWYGQPEDVCCNVGR</sequence>
<accession>A0A812TZY9</accession>
<keyword evidence="4" id="KW-1185">Reference proteome</keyword>
<feature type="domain" description="5'-3' DNA helicase ZGRF1-like N-terminal" evidence="2">
    <location>
        <begin position="6"/>
        <end position="79"/>
    </location>
</feature>
<gene>
    <name evidence="3" type="ORF">SNEC2469_LOCUS15695</name>
</gene>
<evidence type="ECO:0000313" key="3">
    <source>
        <dbReference type="EMBL" id="CAE7545252.1"/>
    </source>
</evidence>
<dbReference type="Pfam" id="PF10382">
    <property type="entry name" value="ZGRF1-like_N"/>
    <property type="match status" value="1"/>
</dbReference>
<proteinExistence type="predicted"/>